<accession>A0A1I5RQC6</accession>
<gene>
    <name evidence="1" type="ORF">SAMN05660464_3655</name>
</gene>
<evidence type="ECO:0000313" key="2">
    <source>
        <dbReference type="Proteomes" id="UP000198857"/>
    </source>
</evidence>
<dbReference type="OrthoDB" id="9832769at2"/>
<organism evidence="1 2">
    <name type="scientific">Geodermatophilus dictyosporus</name>
    <dbReference type="NCBI Taxonomy" id="1523247"/>
    <lineage>
        <taxon>Bacteria</taxon>
        <taxon>Bacillati</taxon>
        <taxon>Actinomycetota</taxon>
        <taxon>Actinomycetes</taxon>
        <taxon>Geodermatophilales</taxon>
        <taxon>Geodermatophilaceae</taxon>
        <taxon>Geodermatophilus</taxon>
    </lineage>
</organism>
<sequence length="136" mass="15283">MLDVVQQELAAYGDVADTQHVWGESPEMWFVEVQPVNRRAAPLSLAFDGCDLLNVNVGATWFEVFPFGDDSLDHLRAIVRAVLAGRVEEAPPRGSAFARLYTEAGTMRVGHVHWALPWAWRFVRRYEPYGDPVTLG</sequence>
<evidence type="ECO:0000313" key="1">
    <source>
        <dbReference type="EMBL" id="SFP60610.1"/>
    </source>
</evidence>
<keyword evidence="2" id="KW-1185">Reference proteome</keyword>
<dbReference type="Proteomes" id="UP000198857">
    <property type="component" value="Unassembled WGS sequence"/>
</dbReference>
<dbReference type="EMBL" id="FOWQ01000006">
    <property type="protein sequence ID" value="SFP60610.1"/>
    <property type="molecule type" value="Genomic_DNA"/>
</dbReference>
<dbReference type="AlphaFoldDB" id="A0A1I5RQC6"/>
<protein>
    <submittedName>
        <fullName evidence="1">Uncharacterized protein</fullName>
    </submittedName>
</protein>
<proteinExistence type="predicted"/>
<reference evidence="2" key="1">
    <citation type="submission" date="2016-10" db="EMBL/GenBank/DDBJ databases">
        <authorList>
            <person name="Varghese N."/>
            <person name="Submissions S."/>
        </authorList>
    </citation>
    <scope>NUCLEOTIDE SEQUENCE [LARGE SCALE GENOMIC DNA]</scope>
    <source>
        <strain evidence="2">DSM 44208</strain>
    </source>
</reference>
<name>A0A1I5RQC6_9ACTN</name>